<dbReference type="InterPro" id="IPR011095">
    <property type="entry name" value="Dala_Dala_lig_C"/>
</dbReference>
<dbReference type="PANTHER" id="PTHR23132">
    <property type="entry name" value="D-ALANINE--D-ALANINE LIGASE"/>
    <property type="match status" value="1"/>
</dbReference>
<keyword evidence="2 5" id="KW-0436">Ligase</keyword>
<dbReference type="SUPFAM" id="SSF56059">
    <property type="entry name" value="Glutathione synthetase ATP-binding domain-like"/>
    <property type="match status" value="1"/>
</dbReference>
<dbReference type="PROSITE" id="PS50975">
    <property type="entry name" value="ATP_GRASP"/>
    <property type="match status" value="1"/>
</dbReference>
<comment type="similarity">
    <text evidence="1">Belongs to the D-alanine--D-alanine ligase family.</text>
</comment>
<comment type="caution">
    <text evidence="5">The sequence shown here is derived from an EMBL/GenBank/DDBJ whole genome shotgun (WGS) entry which is preliminary data.</text>
</comment>
<dbReference type="RefSeq" id="WP_133959163.1">
    <property type="nucleotide sequence ID" value="NZ_SORI01000032.1"/>
</dbReference>
<sequence length="344" mass="37675">MKPDAAQEPPQKSPLILVAAAVEPEARPDVADTLEARAWVCRALERAGWTAEAWDITPSLLASPDRVSGHLEKTEAVCVFNLFEGFGTDSGAEHRFSALLEETGTPCTGNPAAVLETCLSKDAVSSLLRAKNIPVPEGRTLLPGDSLSLLNDLSLPLFLKPLREDGSVGIDEHSLVTDRKDLPRRAEEKLKLFPGGVRAEEFLPGMEYSVSCIGNDPYFVPAVSVIDYGKWNAGRPFLDYGSKWDPDSPLYDLVPEPAEEPVKERAKRLASEAGKTLGCRGYFRTDLREKDGTLYVIDVNPNPDMGSGGGFLRQCREGGMEMEEVAARIVELALEHVRRGEQQW</sequence>
<keyword evidence="3" id="KW-0547">Nucleotide-binding</keyword>
<keyword evidence="6" id="KW-1185">Reference proteome</keyword>
<keyword evidence="3" id="KW-0067">ATP-binding</keyword>
<dbReference type="Pfam" id="PF07478">
    <property type="entry name" value="Dala_Dala_lig_C"/>
    <property type="match status" value="1"/>
</dbReference>
<dbReference type="GO" id="GO:0008716">
    <property type="term" value="F:D-alanine-D-alanine ligase activity"/>
    <property type="evidence" value="ECO:0007669"/>
    <property type="project" value="InterPro"/>
</dbReference>
<protein>
    <submittedName>
        <fullName evidence="5">D-alanine-D-alanine ligase</fullName>
    </submittedName>
</protein>
<dbReference type="PANTHER" id="PTHR23132:SF23">
    <property type="entry name" value="D-ALANINE--D-ALANINE LIGASE B"/>
    <property type="match status" value="1"/>
</dbReference>
<dbReference type="Gene3D" id="3.30.1490.20">
    <property type="entry name" value="ATP-grasp fold, A domain"/>
    <property type="match status" value="1"/>
</dbReference>
<dbReference type="Proteomes" id="UP000295066">
    <property type="component" value="Unassembled WGS sequence"/>
</dbReference>
<feature type="domain" description="ATP-grasp" evidence="4">
    <location>
        <begin position="125"/>
        <end position="331"/>
    </location>
</feature>
<organism evidence="5 6">
    <name type="scientific">Aminivibrio pyruvatiphilus</name>
    <dbReference type="NCBI Taxonomy" id="1005740"/>
    <lineage>
        <taxon>Bacteria</taxon>
        <taxon>Thermotogati</taxon>
        <taxon>Synergistota</taxon>
        <taxon>Synergistia</taxon>
        <taxon>Synergistales</taxon>
        <taxon>Aminobacteriaceae</taxon>
        <taxon>Aminivibrio</taxon>
    </lineage>
</organism>
<dbReference type="GO" id="GO:0005524">
    <property type="term" value="F:ATP binding"/>
    <property type="evidence" value="ECO:0007669"/>
    <property type="project" value="UniProtKB-UniRule"/>
</dbReference>
<evidence type="ECO:0000313" key="5">
    <source>
        <dbReference type="EMBL" id="TDY53155.1"/>
    </source>
</evidence>
<dbReference type="EMBL" id="SORI01000032">
    <property type="protein sequence ID" value="TDY53155.1"/>
    <property type="molecule type" value="Genomic_DNA"/>
</dbReference>
<name>A0A4V3HFH0_9BACT</name>
<accession>A0A4V3HFH0</accession>
<dbReference type="InterPro" id="IPR013815">
    <property type="entry name" value="ATP_grasp_subdomain_1"/>
</dbReference>
<proteinExistence type="inferred from homology"/>
<reference evidence="5 6" key="1">
    <citation type="submission" date="2019-03" db="EMBL/GenBank/DDBJ databases">
        <title>Genomic Encyclopedia of Type Strains, Phase IV (KMG-IV): sequencing the most valuable type-strain genomes for metagenomic binning, comparative biology and taxonomic classification.</title>
        <authorList>
            <person name="Goeker M."/>
        </authorList>
    </citation>
    <scope>NUCLEOTIDE SEQUENCE [LARGE SCALE GENOMIC DNA]</scope>
    <source>
        <strain evidence="5 6">DSM 25964</strain>
    </source>
</reference>
<dbReference type="OrthoDB" id="9813261at2"/>
<evidence type="ECO:0000256" key="1">
    <source>
        <dbReference type="ARBA" id="ARBA00010871"/>
    </source>
</evidence>
<dbReference type="InterPro" id="IPR011761">
    <property type="entry name" value="ATP-grasp"/>
</dbReference>
<evidence type="ECO:0000313" key="6">
    <source>
        <dbReference type="Proteomes" id="UP000295066"/>
    </source>
</evidence>
<dbReference type="AlphaFoldDB" id="A0A4V3HFH0"/>
<evidence type="ECO:0000256" key="2">
    <source>
        <dbReference type="ARBA" id="ARBA00022598"/>
    </source>
</evidence>
<dbReference type="GO" id="GO:0046872">
    <property type="term" value="F:metal ion binding"/>
    <property type="evidence" value="ECO:0007669"/>
    <property type="project" value="InterPro"/>
</dbReference>
<evidence type="ECO:0000259" key="4">
    <source>
        <dbReference type="PROSITE" id="PS50975"/>
    </source>
</evidence>
<dbReference type="Gene3D" id="3.30.470.20">
    <property type="entry name" value="ATP-grasp fold, B domain"/>
    <property type="match status" value="1"/>
</dbReference>
<evidence type="ECO:0000256" key="3">
    <source>
        <dbReference type="PROSITE-ProRule" id="PRU00409"/>
    </source>
</evidence>
<gene>
    <name evidence="5" type="ORF">C8D99_1323</name>
</gene>